<proteinExistence type="predicted"/>
<gene>
    <name evidence="2" type="ORF">H4R34_000431</name>
</gene>
<sequence>MEFLTRTTSVVNPVDFPTQARTVYRAILHEVGRFFDPNAQLLARQHLRLRFEKHRHLTDTVRIKSRLRVAQAMLTKVRGANNGDFKKTLWVLEYTYGRPYLFRPEMNRMECAYNPVLHALFKSQGKIDPALQQNATRSPSHIYYSRRKHFRTLMGNLLPPLPPPTLSMLETRAAQGGQALVAEHLERNDRIRRRRLTKRLNADRLLTWVCANTASLLSATDHPNYNAEAGRINRLISAAHRQAQRQVTNTSIMSLDRGALYQRLVKQHLEALALAGRLPAKVARIAWPTSRRIIRLYQRILKLTPIVHILPKLPQVRWAETTSRSQPLLSDVFVYSANQDSFAEKTYQHQVTAVQLLESERRQRLGLAKNAPLPRDALIPIPSLEDLPAVPVDPMPASLRPHDLPKLARGNYYVVITYSPWAGAHPLPTVDPIDTLGSEPPASD</sequence>
<accession>A0A9W8B6A2</accession>
<comment type="caution">
    <text evidence="2">The sequence shown here is derived from an EMBL/GenBank/DDBJ whole genome shotgun (WGS) entry which is preliminary data.</text>
</comment>
<evidence type="ECO:0000313" key="2">
    <source>
        <dbReference type="EMBL" id="KAJ1984811.1"/>
    </source>
</evidence>
<dbReference type="AlphaFoldDB" id="A0A9W8B6A2"/>
<keyword evidence="3" id="KW-1185">Reference proteome</keyword>
<evidence type="ECO:0000313" key="3">
    <source>
        <dbReference type="Proteomes" id="UP001151582"/>
    </source>
</evidence>
<protein>
    <recommendedName>
        <fullName evidence="1">LYR motif-containing protein Cup1-like N-terminal domain-containing protein</fullName>
    </recommendedName>
</protein>
<name>A0A9W8B6A2_9FUNG</name>
<dbReference type="Proteomes" id="UP001151582">
    <property type="component" value="Unassembled WGS sequence"/>
</dbReference>
<organism evidence="2 3">
    <name type="scientific">Dimargaris verticillata</name>
    <dbReference type="NCBI Taxonomy" id="2761393"/>
    <lineage>
        <taxon>Eukaryota</taxon>
        <taxon>Fungi</taxon>
        <taxon>Fungi incertae sedis</taxon>
        <taxon>Zoopagomycota</taxon>
        <taxon>Kickxellomycotina</taxon>
        <taxon>Dimargaritomycetes</taxon>
        <taxon>Dimargaritales</taxon>
        <taxon>Dimargaritaceae</taxon>
        <taxon>Dimargaris</taxon>
    </lineage>
</organism>
<dbReference type="InterPro" id="IPR046896">
    <property type="entry name" value="Cup1-like_N"/>
</dbReference>
<feature type="domain" description="LYR motif-containing protein Cup1-like N-terminal" evidence="1">
    <location>
        <begin position="23"/>
        <end position="98"/>
    </location>
</feature>
<dbReference type="Pfam" id="PF20263">
    <property type="entry name" value="LYRM2-like"/>
    <property type="match status" value="1"/>
</dbReference>
<dbReference type="EMBL" id="JANBQB010000010">
    <property type="protein sequence ID" value="KAJ1984811.1"/>
    <property type="molecule type" value="Genomic_DNA"/>
</dbReference>
<evidence type="ECO:0000259" key="1">
    <source>
        <dbReference type="Pfam" id="PF20263"/>
    </source>
</evidence>
<reference evidence="2" key="1">
    <citation type="submission" date="2022-07" db="EMBL/GenBank/DDBJ databases">
        <title>Phylogenomic reconstructions and comparative analyses of Kickxellomycotina fungi.</title>
        <authorList>
            <person name="Reynolds N.K."/>
            <person name="Stajich J.E."/>
            <person name="Barry K."/>
            <person name="Grigoriev I.V."/>
            <person name="Crous P."/>
            <person name="Smith M.E."/>
        </authorList>
    </citation>
    <scope>NUCLEOTIDE SEQUENCE</scope>
    <source>
        <strain evidence="2">RSA 567</strain>
    </source>
</reference>
<dbReference type="CDD" id="cd20273">
    <property type="entry name" value="Complex1_LYR_unchar"/>
    <property type="match status" value="1"/>
</dbReference>
<dbReference type="OrthoDB" id="198652at2759"/>